<feature type="domain" description="Protein kinase" evidence="6">
    <location>
        <begin position="6"/>
        <end position="273"/>
    </location>
</feature>
<dbReference type="GO" id="GO:0004674">
    <property type="term" value="F:protein serine/threonine kinase activity"/>
    <property type="evidence" value="ECO:0007669"/>
    <property type="project" value="UniProtKB-EC"/>
</dbReference>
<dbReference type="PROSITE" id="PS50011">
    <property type="entry name" value="PROTEIN_KINASE_DOM"/>
    <property type="match status" value="1"/>
</dbReference>
<dbReference type="InterPro" id="IPR050660">
    <property type="entry name" value="NEK_Ser/Thr_kinase"/>
</dbReference>
<keyword evidence="4" id="KW-0418">Kinase</keyword>
<name>A0A1R2BG82_9CILI</name>
<dbReference type="InterPro" id="IPR008271">
    <property type="entry name" value="Ser/Thr_kinase_AS"/>
</dbReference>
<evidence type="ECO:0000256" key="3">
    <source>
        <dbReference type="ARBA" id="ARBA00022741"/>
    </source>
</evidence>
<dbReference type="PROSITE" id="PS00108">
    <property type="entry name" value="PROTEIN_KINASE_ST"/>
    <property type="match status" value="1"/>
</dbReference>
<dbReference type="Proteomes" id="UP000187209">
    <property type="component" value="Unassembled WGS sequence"/>
</dbReference>
<keyword evidence="5" id="KW-0067">ATP-binding</keyword>
<accession>A0A1R2BG82</accession>
<organism evidence="7 8">
    <name type="scientific">Stentor coeruleus</name>
    <dbReference type="NCBI Taxonomy" id="5963"/>
    <lineage>
        <taxon>Eukaryota</taxon>
        <taxon>Sar</taxon>
        <taxon>Alveolata</taxon>
        <taxon>Ciliophora</taxon>
        <taxon>Postciliodesmatophora</taxon>
        <taxon>Heterotrichea</taxon>
        <taxon>Heterotrichida</taxon>
        <taxon>Stentoridae</taxon>
        <taxon>Stentor</taxon>
    </lineage>
</organism>
<keyword evidence="2" id="KW-0808">Transferase</keyword>
<dbReference type="CDD" id="cd00180">
    <property type="entry name" value="PKc"/>
    <property type="match status" value="1"/>
</dbReference>
<dbReference type="InterPro" id="IPR011009">
    <property type="entry name" value="Kinase-like_dom_sf"/>
</dbReference>
<dbReference type="AlphaFoldDB" id="A0A1R2BG82"/>
<evidence type="ECO:0000259" key="6">
    <source>
        <dbReference type="PROSITE" id="PS50011"/>
    </source>
</evidence>
<dbReference type="OrthoDB" id="4062651at2759"/>
<dbReference type="SMART" id="SM00220">
    <property type="entry name" value="S_TKc"/>
    <property type="match status" value="1"/>
</dbReference>
<proteinExistence type="predicted"/>
<sequence length="418" mass="48118">MDDDIIYRTLIYKRGNETAVYDGFLQKENKAVCIKIIYCASLADANNKLNESYTMNRVKDIRNIIKIYKTDIGQAQGRYFLRVIMDLFENGNLADLIKSRCPNNYWPEEDLLNYLTQLVEVFSILEERKVAHRDIKPENIFVSNDLKDLIVGDLGTAKEHFNLSETIAGTPMYLSPLLRQAYITFLSGSSINLQHDPFKSDVYSLGLTFLYMASLRECSDLLNLANLMEKTRQRIDELNWYPNLQPILRKMLTYSESDRESFKSIYQSLKKFNVNTTQLEKSCLVCCRIIIEEIINIGIESVCKKCWESFNEKLWTFAAAEYIDNTYISGYLNTNKCQYCKKPNHVGYSCFAFRNNPIDLKCGICSLSGNQFSNCFSNGGFWVMCQIGHNYCVVCNRGIGYNHTLCSLVMNTAYMANS</sequence>
<dbReference type="EC" id="2.7.11.1" evidence="1"/>
<gene>
    <name evidence="7" type="ORF">SteCoe_25027</name>
</gene>
<evidence type="ECO:0000256" key="1">
    <source>
        <dbReference type="ARBA" id="ARBA00012513"/>
    </source>
</evidence>
<reference evidence="7 8" key="1">
    <citation type="submission" date="2016-11" db="EMBL/GenBank/DDBJ databases">
        <title>The macronuclear genome of Stentor coeruleus: a giant cell with tiny introns.</title>
        <authorList>
            <person name="Slabodnick M."/>
            <person name="Ruby J.G."/>
            <person name="Reiff S.B."/>
            <person name="Swart E.C."/>
            <person name="Gosai S."/>
            <person name="Prabakaran S."/>
            <person name="Witkowska E."/>
            <person name="Larue G.E."/>
            <person name="Fisher S."/>
            <person name="Freeman R.M."/>
            <person name="Gunawardena J."/>
            <person name="Chu W."/>
            <person name="Stover N.A."/>
            <person name="Gregory B.D."/>
            <person name="Nowacki M."/>
            <person name="Derisi J."/>
            <person name="Roy S.W."/>
            <person name="Marshall W.F."/>
            <person name="Sood P."/>
        </authorList>
    </citation>
    <scope>NUCLEOTIDE SEQUENCE [LARGE SCALE GENOMIC DNA]</scope>
    <source>
        <strain evidence="7">WM001</strain>
    </source>
</reference>
<evidence type="ECO:0000256" key="4">
    <source>
        <dbReference type="ARBA" id="ARBA00022777"/>
    </source>
</evidence>
<keyword evidence="3" id="KW-0547">Nucleotide-binding</keyword>
<keyword evidence="8" id="KW-1185">Reference proteome</keyword>
<dbReference type="Pfam" id="PF00069">
    <property type="entry name" value="Pkinase"/>
    <property type="match status" value="1"/>
</dbReference>
<dbReference type="InterPro" id="IPR000719">
    <property type="entry name" value="Prot_kinase_dom"/>
</dbReference>
<evidence type="ECO:0000256" key="5">
    <source>
        <dbReference type="ARBA" id="ARBA00022840"/>
    </source>
</evidence>
<dbReference type="PANTHER" id="PTHR43671">
    <property type="entry name" value="SERINE/THREONINE-PROTEIN KINASE NEK"/>
    <property type="match status" value="1"/>
</dbReference>
<protein>
    <recommendedName>
        <fullName evidence="1">non-specific serine/threonine protein kinase</fullName>
        <ecNumber evidence="1">2.7.11.1</ecNumber>
    </recommendedName>
</protein>
<dbReference type="SUPFAM" id="SSF56112">
    <property type="entry name" value="Protein kinase-like (PK-like)"/>
    <property type="match status" value="1"/>
</dbReference>
<dbReference type="Gene3D" id="1.10.510.10">
    <property type="entry name" value="Transferase(Phosphotransferase) domain 1"/>
    <property type="match status" value="1"/>
</dbReference>
<dbReference type="Gene3D" id="3.30.200.20">
    <property type="entry name" value="Phosphorylase Kinase, domain 1"/>
    <property type="match status" value="1"/>
</dbReference>
<evidence type="ECO:0000256" key="2">
    <source>
        <dbReference type="ARBA" id="ARBA00022679"/>
    </source>
</evidence>
<comment type="caution">
    <text evidence="7">The sequence shown here is derived from an EMBL/GenBank/DDBJ whole genome shotgun (WGS) entry which is preliminary data.</text>
</comment>
<evidence type="ECO:0000313" key="8">
    <source>
        <dbReference type="Proteomes" id="UP000187209"/>
    </source>
</evidence>
<dbReference type="EMBL" id="MPUH01000670">
    <property type="protein sequence ID" value="OMJ75761.1"/>
    <property type="molecule type" value="Genomic_DNA"/>
</dbReference>
<dbReference type="GO" id="GO:0005524">
    <property type="term" value="F:ATP binding"/>
    <property type="evidence" value="ECO:0007669"/>
    <property type="project" value="UniProtKB-KW"/>
</dbReference>
<dbReference type="PANTHER" id="PTHR43671:SF13">
    <property type="entry name" value="SERINE_THREONINE-PROTEIN KINASE NEK2"/>
    <property type="match status" value="1"/>
</dbReference>
<evidence type="ECO:0000313" key="7">
    <source>
        <dbReference type="EMBL" id="OMJ75761.1"/>
    </source>
</evidence>